<dbReference type="InterPro" id="IPR047218">
    <property type="entry name" value="YocR/YhdH-like"/>
</dbReference>
<feature type="transmembrane region" description="Helical" evidence="6">
    <location>
        <begin position="391"/>
        <end position="408"/>
    </location>
</feature>
<keyword evidence="2" id="KW-0813">Transport</keyword>
<feature type="transmembrane region" description="Helical" evidence="6">
    <location>
        <begin position="311"/>
        <end position="330"/>
    </location>
</feature>
<feature type="transmembrane region" description="Helical" evidence="6">
    <location>
        <begin position="350"/>
        <end position="370"/>
    </location>
</feature>
<dbReference type="EMBL" id="BDQG01000001">
    <property type="protein sequence ID" value="GAW66559.1"/>
    <property type="molecule type" value="Genomic_DNA"/>
</dbReference>
<keyword evidence="5 6" id="KW-0472">Membrane</keyword>
<proteinExistence type="predicted"/>
<dbReference type="InterPro" id="IPR000175">
    <property type="entry name" value="Na/ntran_symport"/>
</dbReference>
<sequence>METPKAVKARDTFTTGLGVIAATLGSAVGLGNIWKFPALTGLNGGAAFIVVYLLSTLMAGLPVMIAELMLGRRSKSDALTTFRVLHPERESWSLIGAAGVLSAFLILAFYTEVAGWVFAYIFKAASGSILSADPKVTSAAFAKLIADPVQSVFWQCVVIAFVGAIIVMGVSKGIEKTTKRLMPVLFLILVMIGVRSLMLPGAAQGLDFLFRPDFSKVTGAVVLTAMGLAFFKLSVGMGTMITYGSYFRNDQNVPMTALRVMLADLTVSILAGVAIFPAVFTFGFKPEAGPSLLFITIPAVFSQMPFGNVFVVLFFVLGAIASTGAMLSIMEVPVAYLHQRFGVSRFNATAATGILLALIGSTAALSNSVLSEFKLFGMTMFDLYDFLTSNLLMPVGGLFICIFVGWVWGEKQVRAALSNDGQLQNGAVIGIFFFIVRYVAPVTIGVILLRGLKII</sequence>
<protein>
    <submittedName>
        <fullName evidence="7">Sodium-dependent transporter, SNF family</fullName>
    </submittedName>
</protein>
<feature type="transmembrane region" description="Helical" evidence="6">
    <location>
        <begin position="223"/>
        <end position="246"/>
    </location>
</feature>
<evidence type="ECO:0000313" key="7">
    <source>
        <dbReference type="EMBL" id="GAW66559.1"/>
    </source>
</evidence>
<gene>
    <name evidence="7" type="ORF">GPEL0_01r1981</name>
</gene>
<name>A0ABQ0MHK5_9BACT</name>
<evidence type="ECO:0000256" key="5">
    <source>
        <dbReference type="ARBA" id="ARBA00023136"/>
    </source>
</evidence>
<dbReference type="Proteomes" id="UP000194153">
    <property type="component" value="Unassembled WGS sequence"/>
</dbReference>
<feature type="transmembrane region" description="Helical" evidence="6">
    <location>
        <begin position="258"/>
        <end position="282"/>
    </location>
</feature>
<dbReference type="PRINTS" id="PR00176">
    <property type="entry name" value="NANEUSMPORT"/>
</dbReference>
<dbReference type="InterPro" id="IPR037272">
    <property type="entry name" value="SNS_sf"/>
</dbReference>
<feature type="transmembrane region" description="Helical" evidence="6">
    <location>
        <begin position="152"/>
        <end position="170"/>
    </location>
</feature>
<dbReference type="PANTHER" id="PTHR42948">
    <property type="entry name" value="TRANSPORTER"/>
    <property type="match status" value="1"/>
</dbReference>
<comment type="subcellular location">
    <subcellularLocation>
        <location evidence="1">Membrane</location>
        <topology evidence="1">Multi-pass membrane protein</topology>
    </subcellularLocation>
</comment>
<comment type="caution">
    <text evidence="7">The sequence shown here is derived from an EMBL/GenBank/DDBJ whole genome shotgun (WGS) entry which is preliminary data.</text>
</comment>
<keyword evidence="8" id="KW-1185">Reference proteome</keyword>
<keyword evidence="4 6" id="KW-1133">Transmembrane helix</keyword>
<evidence type="ECO:0000256" key="6">
    <source>
        <dbReference type="SAM" id="Phobius"/>
    </source>
</evidence>
<dbReference type="SUPFAM" id="SSF161070">
    <property type="entry name" value="SNF-like"/>
    <property type="match status" value="1"/>
</dbReference>
<organism evidence="7 8">
    <name type="scientific">Geoanaerobacter pelophilus</name>
    <dbReference type="NCBI Taxonomy" id="60036"/>
    <lineage>
        <taxon>Bacteria</taxon>
        <taxon>Pseudomonadati</taxon>
        <taxon>Thermodesulfobacteriota</taxon>
        <taxon>Desulfuromonadia</taxon>
        <taxon>Geobacterales</taxon>
        <taxon>Geobacteraceae</taxon>
        <taxon>Geoanaerobacter</taxon>
    </lineage>
</organism>
<feature type="transmembrane region" description="Helical" evidence="6">
    <location>
        <begin position="12"/>
        <end position="34"/>
    </location>
</feature>
<dbReference type="CDD" id="cd10336">
    <property type="entry name" value="SLC6sbd_Tyt1-Like"/>
    <property type="match status" value="1"/>
</dbReference>
<feature type="transmembrane region" description="Helical" evidence="6">
    <location>
        <begin position="46"/>
        <end position="70"/>
    </location>
</feature>
<evidence type="ECO:0000313" key="8">
    <source>
        <dbReference type="Proteomes" id="UP000194153"/>
    </source>
</evidence>
<dbReference type="PANTHER" id="PTHR42948:SF1">
    <property type="entry name" value="TRANSPORTER"/>
    <property type="match status" value="1"/>
</dbReference>
<dbReference type="NCBIfam" id="NF037979">
    <property type="entry name" value="Na_transp"/>
    <property type="match status" value="1"/>
</dbReference>
<evidence type="ECO:0000256" key="1">
    <source>
        <dbReference type="ARBA" id="ARBA00004141"/>
    </source>
</evidence>
<feature type="transmembrane region" description="Helical" evidence="6">
    <location>
        <begin position="91"/>
        <end position="110"/>
    </location>
</feature>
<evidence type="ECO:0000256" key="2">
    <source>
        <dbReference type="ARBA" id="ARBA00022448"/>
    </source>
</evidence>
<evidence type="ECO:0000256" key="3">
    <source>
        <dbReference type="ARBA" id="ARBA00022692"/>
    </source>
</evidence>
<feature type="transmembrane region" description="Helical" evidence="6">
    <location>
        <begin position="182"/>
        <end position="203"/>
    </location>
</feature>
<evidence type="ECO:0000256" key="4">
    <source>
        <dbReference type="ARBA" id="ARBA00022989"/>
    </source>
</evidence>
<dbReference type="RefSeq" id="WP_085812901.1">
    <property type="nucleotide sequence ID" value="NZ_BDQG01000001.1"/>
</dbReference>
<reference evidence="8" key="1">
    <citation type="submission" date="2017-05" db="EMBL/GenBank/DDBJ databases">
        <title>Draft genome sequence of Geobacter pelophilus, a iron(III)-reducing bacteria.</title>
        <authorList>
            <person name="Aoyagi T."/>
            <person name="Koike H."/>
            <person name="Morita T."/>
            <person name="Sato Y."/>
            <person name="Habe H."/>
            <person name="Hori T."/>
        </authorList>
    </citation>
    <scope>NUCLEOTIDE SEQUENCE [LARGE SCALE GENOMIC DNA]</scope>
    <source>
        <strain evidence="8">Drf2</strain>
    </source>
</reference>
<feature type="transmembrane region" description="Helical" evidence="6">
    <location>
        <begin position="428"/>
        <end position="449"/>
    </location>
</feature>
<keyword evidence="3 6" id="KW-0812">Transmembrane</keyword>
<dbReference type="Pfam" id="PF00209">
    <property type="entry name" value="SNF"/>
    <property type="match status" value="2"/>
</dbReference>
<accession>A0ABQ0MHK5</accession>
<dbReference type="PROSITE" id="PS50267">
    <property type="entry name" value="NA_NEUROTRAN_SYMP_3"/>
    <property type="match status" value="1"/>
</dbReference>